<feature type="region of interest" description="Disordered" evidence="8">
    <location>
        <begin position="78"/>
        <end position="151"/>
    </location>
</feature>
<gene>
    <name evidence="10" type="ORF">JZ751_028692</name>
</gene>
<dbReference type="GO" id="GO:0007015">
    <property type="term" value="P:actin filament organization"/>
    <property type="evidence" value="ECO:0007669"/>
    <property type="project" value="TreeGrafter"/>
</dbReference>
<feature type="domain" description="WH2" evidence="9">
    <location>
        <begin position="593"/>
        <end position="612"/>
    </location>
</feature>
<evidence type="ECO:0000256" key="2">
    <source>
        <dbReference type="ARBA" id="ARBA00009345"/>
    </source>
</evidence>
<sequence>MSDNSDQDCNFDDIDEDEILANLSPEELKQLQSEMEVIAPDEEVPVGMRQKDQTEKPPTGSFDHRSLVDYLYWEKESKRMLEEERVPTTLLPSEKKREESEYEDVSAKDEEFEEEAEEEVEAEVEEVEEEEEEEEEVKEEEPTQVDQKCSPKCPSLPAEHFVPDCSPAQEVLLPPPEFADLEEEKKEEVVEQNDNAIKENGDIQTSVIQNDTETANSDQTSKDLETEEVPQQTTDSEKEEKTVSKLKIPKKLALGNNFSLKLTARPSGNETNLESTLDRIRRNDPSITEVNLNNIENIPKDMLVDYVNALKKNKHVKSFSIANTGADENIAFTLANMLRENRSITNLNIESNFITGKGIVAIMRCLQFNESLTELRFHNQRHMLGHHAEMEVSRLLKANNTLLKIGYHFELPGPRMVVTNLLTRNLDRQRQQRKEEQRLQQVKEQREMMEMYASSLNLPPGLLEMLGGYLPPMAFPPQGCWESPESSPPSIEKSSPLPEKRKTQEKPLKEEPTNPLRDVQLKRVPRKRDPLLELNPRNERREDIPSVQLKRTPRQRQSASEGPLDERANLKDMIKTLKPVPRRRQPPKVELTPRDQLLSEIRQSNIAYLKSVPLPKQLESSETDLF</sequence>
<evidence type="ECO:0000256" key="5">
    <source>
        <dbReference type="ARBA" id="ARBA00023212"/>
    </source>
</evidence>
<feature type="compositionally biased region" description="Polar residues" evidence="8">
    <location>
        <begin position="202"/>
        <end position="219"/>
    </location>
</feature>
<keyword evidence="4" id="KW-0175">Coiled coil</keyword>
<name>A0A8T2NF09_9TELE</name>
<feature type="compositionally biased region" description="Basic and acidic residues" evidence="8">
    <location>
        <begin position="498"/>
        <end position="512"/>
    </location>
</feature>
<dbReference type="InterPro" id="IPR004934">
    <property type="entry name" value="TMOD"/>
</dbReference>
<feature type="compositionally biased region" description="Acidic residues" evidence="8">
    <location>
        <begin position="110"/>
        <end position="143"/>
    </location>
</feature>
<dbReference type="GO" id="GO:0005523">
    <property type="term" value="F:tropomyosin binding"/>
    <property type="evidence" value="ECO:0007669"/>
    <property type="project" value="InterPro"/>
</dbReference>
<feature type="compositionally biased region" description="Low complexity" evidence="8">
    <location>
        <begin position="482"/>
        <end position="497"/>
    </location>
</feature>
<evidence type="ECO:0000313" key="11">
    <source>
        <dbReference type="Proteomes" id="UP000824540"/>
    </source>
</evidence>
<proteinExistence type="inferred from homology"/>
<evidence type="ECO:0000256" key="7">
    <source>
        <dbReference type="ARBA" id="ARBA00070923"/>
    </source>
</evidence>
<dbReference type="PANTHER" id="PTHR10901:SF3">
    <property type="entry name" value="LEIOMODIN-3"/>
    <property type="match status" value="1"/>
</dbReference>
<dbReference type="GO" id="GO:0030239">
    <property type="term" value="P:myofibril assembly"/>
    <property type="evidence" value="ECO:0007669"/>
    <property type="project" value="TreeGrafter"/>
</dbReference>
<evidence type="ECO:0000259" key="9">
    <source>
        <dbReference type="PROSITE" id="PS51082"/>
    </source>
</evidence>
<keyword evidence="11" id="KW-1185">Reference proteome</keyword>
<feature type="compositionally biased region" description="Basic and acidic residues" evidence="8">
    <location>
        <begin position="527"/>
        <end position="544"/>
    </location>
</feature>
<accession>A0A8T2NF09</accession>
<dbReference type="GO" id="GO:0003779">
    <property type="term" value="F:actin binding"/>
    <property type="evidence" value="ECO:0007669"/>
    <property type="project" value="InterPro"/>
</dbReference>
<feature type="region of interest" description="Disordered" evidence="8">
    <location>
        <begin position="480"/>
        <end position="596"/>
    </location>
</feature>
<feature type="compositionally biased region" description="Basic and acidic residues" evidence="8">
    <location>
        <begin position="564"/>
        <end position="575"/>
    </location>
</feature>
<organism evidence="10 11">
    <name type="scientific">Albula glossodonta</name>
    <name type="common">roundjaw bonefish</name>
    <dbReference type="NCBI Taxonomy" id="121402"/>
    <lineage>
        <taxon>Eukaryota</taxon>
        <taxon>Metazoa</taxon>
        <taxon>Chordata</taxon>
        <taxon>Craniata</taxon>
        <taxon>Vertebrata</taxon>
        <taxon>Euteleostomi</taxon>
        <taxon>Actinopterygii</taxon>
        <taxon>Neopterygii</taxon>
        <taxon>Teleostei</taxon>
        <taxon>Albuliformes</taxon>
        <taxon>Albulidae</taxon>
        <taxon>Albula</taxon>
    </lineage>
</organism>
<keyword evidence="3" id="KW-0963">Cytoplasm</keyword>
<dbReference type="PROSITE" id="PS51082">
    <property type="entry name" value="WH2"/>
    <property type="match status" value="1"/>
</dbReference>
<comment type="subcellular location">
    <subcellularLocation>
        <location evidence="1">Cytoplasm</location>
        <location evidence="1">Cytoskeleton</location>
    </subcellularLocation>
    <subcellularLocation>
        <location evidence="6">Cytoplasm</location>
        <location evidence="6">Myofibril</location>
        <location evidence="6">Sarcomere</location>
        <location evidence="6">M line</location>
    </subcellularLocation>
</comment>
<keyword evidence="5" id="KW-0206">Cytoskeleton</keyword>
<protein>
    <recommendedName>
        <fullName evidence="7">Leiomodin-3</fullName>
    </recommendedName>
</protein>
<evidence type="ECO:0000313" key="10">
    <source>
        <dbReference type="EMBL" id="KAG9337501.1"/>
    </source>
</evidence>
<feature type="region of interest" description="Disordered" evidence="8">
    <location>
        <begin position="179"/>
        <end position="243"/>
    </location>
</feature>
<dbReference type="Proteomes" id="UP000824540">
    <property type="component" value="Unassembled WGS sequence"/>
</dbReference>
<dbReference type="GO" id="GO:0005865">
    <property type="term" value="C:striated muscle thin filament"/>
    <property type="evidence" value="ECO:0007669"/>
    <property type="project" value="TreeGrafter"/>
</dbReference>
<dbReference type="GO" id="GO:0031430">
    <property type="term" value="C:M band"/>
    <property type="evidence" value="ECO:0007669"/>
    <property type="project" value="UniProtKB-SubCell"/>
</dbReference>
<dbReference type="Gene3D" id="3.80.10.10">
    <property type="entry name" value="Ribonuclease Inhibitor"/>
    <property type="match status" value="1"/>
</dbReference>
<comment type="similarity">
    <text evidence="2">Belongs to the tropomodulin family.</text>
</comment>
<dbReference type="GO" id="GO:0051694">
    <property type="term" value="P:pointed-end actin filament capping"/>
    <property type="evidence" value="ECO:0007669"/>
    <property type="project" value="InterPro"/>
</dbReference>
<evidence type="ECO:0000256" key="3">
    <source>
        <dbReference type="ARBA" id="ARBA00022490"/>
    </source>
</evidence>
<dbReference type="GO" id="GO:0006936">
    <property type="term" value="P:muscle contraction"/>
    <property type="evidence" value="ECO:0007669"/>
    <property type="project" value="TreeGrafter"/>
</dbReference>
<evidence type="ECO:0000256" key="6">
    <source>
        <dbReference type="ARBA" id="ARBA00037833"/>
    </source>
</evidence>
<reference evidence="10" key="1">
    <citation type="thesis" date="2021" institute="BYU ScholarsArchive" country="Provo, UT, USA">
        <title>Applications of and Algorithms for Genome Assembly and Genomic Analyses with an Emphasis on Marine Teleosts.</title>
        <authorList>
            <person name="Pickett B.D."/>
        </authorList>
    </citation>
    <scope>NUCLEOTIDE SEQUENCE</scope>
    <source>
        <strain evidence="10">HI-2016</strain>
    </source>
</reference>
<dbReference type="OrthoDB" id="2163268at2759"/>
<evidence type="ECO:0000256" key="1">
    <source>
        <dbReference type="ARBA" id="ARBA00004245"/>
    </source>
</evidence>
<dbReference type="Pfam" id="PF03250">
    <property type="entry name" value="Tropomodulin"/>
    <property type="match status" value="1"/>
</dbReference>
<dbReference type="PANTHER" id="PTHR10901">
    <property type="entry name" value="TROPOMODULIN"/>
    <property type="match status" value="1"/>
</dbReference>
<comment type="caution">
    <text evidence="10">The sequence shown here is derived from an EMBL/GenBank/DDBJ whole genome shotgun (WGS) entry which is preliminary data.</text>
</comment>
<dbReference type="AlphaFoldDB" id="A0A8T2NF09"/>
<dbReference type="FunFam" id="3.80.10.10:FF:000078">
    <property type="entry name" value="Leiomodin 3"/>
    <property type="match status" value="1"/>
</dbReference>
<evidence type="ECO:0000256" key="4">
    <source>
        <dbReference type="ARBA" id="ARBA00023054"/>
    </source>
</evidence>
<dbReference type="EMBL" id="JAFBMS010000087">
    <property type="protein sequence ID" value="KAG9337501.1"/>
    <property type="molecule type" value="Genomic_DNA"/>
</dbReference>
<dbReference type="InterPro" id="IPR003124">
    <property type="entry name" value="WH2_dom"/>
</dbReference>
<dbReference type="InterPro" id="IPR032675">
    <property type="entry name" value="LRR_dom_sf"/>
</dbReference>
<feature type="compositionally biased region" description="Basic and acidic residues" evidence="8">
    <location>
        <begin position="93"/>
        <end position="109"/>
    </location>
</feature>
<evidence type="ECO:0000256" key="8">
    <source>
        <dbReference type="SAM" id="MobiDB-lite"/>
    </source>
</evidence>
<feature type="region of interest" description="Disordered" evidence="8">
    <location>
        <begin position="40"/>
        <end position="63"/>
    </location>
</feature>
<dbReference type="SUPFAM" id="SSF52047">
    <property type="entry name" value="RNI-like"/>
    <property type="match status" value="1"/>
</dbReference>